<feature type="region of interest" description="Disordered" evidence="1">
    <location>
        <begin position="128"/>
        <end position="164"/>
    </location>
</feature>
<dbReference type="AlphaFoldDB" id="R0M4B5"/>
<keyword evidence="3" id="KW-1185">Reference proteome</keyword>
<organism evidence="2 3">
    <name type="scientific">Anas platyrhynchos</name>
    <name type="common">Mallard</name>
    <name type="synonym">Anas boschas</name>
    <dbReference type="NCBI Taxonomy" id="8839"/>
    <lineage>
        <taxon>Eukaryota</taxon>
        <taxon>Metazoa</taxon>
        <taxon>Chordata</taxon>
        <taxon>Craniata</taxon>
        <taxon>Vertebrata</taxon>
        <taxon>Euteleostomi</taxon>
        <taxon>Archelosauria</taxon>
        <taxon>Archosauria</taxon>
        <taxon>Dinosauria</taxon>
        <taxon>Saurischia</taxon>
        <taxon>Theropoda</taxon>
        <taxon>Coelurosauria</taxon>
        <taxon>Aves</taxon>
        <taxon>Neognathae</taxon>
        <taxon>Galloanserae</taxon>
        <taxon>Anseriformes</taxon>
        <taxon>Anatidae</taxon>
        <taxon>Anatinae</taxon>
        <taxon>Anas</taxon>
    </lineage>
</organism>
<sequence length="229" mass="24745">MRGEPLEKIKQVREGPQHLRRLIQTLFTRAKNHKRGLCMTRSLLLAEKLMQHDICVSDCSLQNLPRKHPRDRFKGKRLCPTPHSSGENRNVPFHRLQQEKADGLLNHLPVLLTECQLGATKAGWSQSTLAPNASRGPAAAAGPRSAAEASGTAPTSQQSPPAAQELIPTVSQTAVQKVGTCTGKSVPGGHARQGVYHRAALTAKQAAGVCKGERASATELDFGRQQFTS</sequence>
<evidence type="ECO:0000313" key="3">
    <source>
        <dbReference type="Proteomes" id="UP000296049"/>
    </source>
</evidence>
<feature type="compositionally biased region" description="Polar residues" evidence="1">
    <location>
        <begin position="152"/>
        <end position="161"/>
    </location>
</feature>
<accession>R0M4B5</accession>
<name>R0M4B5_ANAPL</name>
<protein>
    <submittedName>
        <fullName evidence="2">Uncharacterized protein</fullName>
    </submittedName>
</protein>
<evidence type="ECO:0000256" key="1">
    <source>
        <dbReference type="SAM" id="MobiDB-lite"/>
    </source>
</evidence>
<reference evidence="3" key="1">
    <citation type="journal article" date="2013" name="Nat. Genet.">
        <title>The duck genome and transcriptome provide insight into an avian influenza virus reservoir species.</title>
        <authorList>
            <person name="Huang Y."/>
            <person name="Li Y."/>
            <person name="Burt D.W."/>
            <person name="Chen H."/>
            <person name="Zhang Y."/>
            <person name="Qian W."/>
            <person name="Kim H."/>
            <person name="Gan S."/>
            <person name="Zhao Y."/>
            <person name="Li J."/>
            <person name="Yi K."/>
            <person name="Feng H."/>
            <person name="Zhu P."/>
            <person name="Li B."/>
            <person name="Liu Q."/>
            <person name="Fairley S."/>
            <person name="Magor K.E."/>
            <person name="Du Z."/>
            <person name="Hu X."/>
            <person name="Goodman L."/>
            <person name="Tafer H."/>
            <person name="Vignal A."/>
            <person name="Lee T."/>
            <person name="Kim K.W."/>
            <person name="Sheng Z."/>
            <person name="An Y."/>
            <person name="Searle S."/>
            <person name="Herrero J."/>
            <person name="Groenen M.A."/>
            <person name="Crooijmans R.P."/>
            <person name="Faraut T."/>
            <person name="Cai Q."/>
            <person name="Webster R.G."/>
            <person name="Aldridge J.R."/>
            <person name="Warren W.C."/>
            <person name="Bartschat S."/>
            <person name="Kehr S."/>
            <person name="Marz M."/>
            <person name="Stadler P.F."/>
            <person name="Smith J."/>
            <person name="Kraus R.H."/>
            <person name="Zhao Y."/>
            <person name="Ren L."/>
            <person name="Fei J."/>
            <person name="Morisson M."/>
            <person name="Kaiser P."/>
            <person name="Griffin D.K."/>
            <person name="Rao M."/>
            <person name="Pitel F."/>
            <person name="Wang J."/>
            <person name="Li N."/>
        </authorList>
    </citation>
    <scope>NUCLEOTIDE SEQUENCE [LARGE SCALE GENOMIC DNA]</scope>
</reference>
<dbReference type="Proteomes" id="UP000296049">
    <property type="component" value="Unassembled WGS sequence"/>
</dbReference>
<dbReference type="EMBL" id="KB742404">
    <property type="protein sequence ID" value="EOB08950.1"/>
    <property type="molecule type" value="Genomic_DNA"/>
</dbReference>
<gene>
    <name evidence="2" type="ORF">Anapl_03951</name>
</gene>
<proteinExistence type="predicted"/>
<evidence type="ECO:0000313" key="2">
    <source>
        <dbReference type="EMBL" id="EOB08950.1"/>
    </source>
</evidence>
<feature type="compositionally biased region" description="Low complexity" evidence="1">
    <location>
        <begin position="130"/>
        <end position="151"/>
    </location>
</feature>